<dbReference type="EMBL" id="BJZU01000101">
    <property type="protein sequence ID" value="GEP06386.1"/>
    <property type="molecule type" value="Genomic_DNA"/>
</dbReference>
<name>A0A512J8V5_9HYPH</name>
<evidence type="ECO:0000313" key="5">
    <source>
        <dbReference type="Proteomes" id="UP001156856"/>
    </source>
</evidence>
<dbReference type="EMBL" id="BSPK01000019">
    <property type="protein sequence ID" value="GLS63109.1"/>
    <property type="molecule type" value="Genomic_DNA"/>
</dbReference>
<dbReference type="Proteomes" id="UP000321960">
    <property type="component" value="Unassembled WGS sequence"/>
</dbReference>
<organism evidence="2 4">
    <name type="scientific">Methylobacterium oxalidis</name>
    <dbReference type="NCBI Taxonomy" id="944322"/>
    <lineage>
        <taxon>Bacteria</taxon>
        <taxon>Pseudomonadati</taxon>
        <taxon>Pseudomonadota</taxon>
        <taxon>Alphaproteobacteria</taxon>
        <taxon>Hyphomicrobiales</taxon>
        <taxon>Methylobacteriaceae</taxon>
        <taxon>Methylobacterium</taxon>
    </lineage>
</organism>
<evidence type="ECO:0000256" key="1">
    <source>
        <dbReference type="SAM" id="MobiDB-lite"/>
    </source>
</evidence>
<protein>
    <submittedName>
        <fullName evidence="2">Uncharacterized protein</fullName>
    </submittedName>
</protein>
<evidence type="ECO:0000313" key="4">
    <source>
        <dbReference type="Proteomes" id="UP000321960"/>
    </source>
</evidence>
<feature type="compositionally biased region" description="Low complexity" evidence="1">
    <location>
        <begin position="1"/>
        <end position="10"/>
    </location>
</feature>
<reference evidence="5" key="2">
    <citation type="journal article" date="2019" name="Int. J. Syst. Evol. Microbiol.">
        <title>The Global Catalogue of Microorganisms (GCM) 10K type strain sequencing project: providing services to taxonomists for standard genome sequencing and annotation.</title>
        <authorList>
            <consortium name="The Broad Institute Genomics Platform"/>
            <consortium name="The Broad Institute Genome Sequencing Center for Infectious Disease"/>
            <person name="Wu L."/>
            <person name="Ma J."/>
        </authorList>
    </citation>
    <scope>NUCLEOTIDE SEQUENCE [LARGE SCALE GENOMIC DNA]</scope>
    <source>
        <strain evidence="5">NBRC 107715</strain>
    </source>
</reference>
<reference evidence="3" key="1">
    <citation type="journal article" date="2014" name="Int. J. Syst. Evol. Microbiol.">
        <title>Complete genome of a new Firmicutes species belonging to the dominant human colonic microbiota ('Ruminococcus bicirculans') reveals two chromosomes and a selective capacity to utilize plant glucans.</title>
        <authorList>
            <consortium name="NISC Comparative Sequencing Program"/>
            <person name="Wegmann U."/>
            <person name="Louis P."/>
            <person name="Goesmann A."/>
            <person name="Henrissat B."/>
            <person name="Duncan S.H."/>
            <person name="Flint H.J."/>
        </authorList>
    </citation>
    <scope>NUCLEOTIDE SEQUENCE</scope>
    <source>
        <strain evidence="3">NBRC 107715</strain>
    </source>
</reference>
<comment type="caution">
    <text evidence="2">The sequence shown here is derived from an EMBL/GenBank/DDBJ whole genome shotgun (WGS) entry which is preliminary data.</text>
</comment>
<dbReference type="Proteomes" id="UP001156856">
    <property type="component" value="Unassembled WGS sequence"/>
</dbReference>
<evidence type="ECO:0000313" key="2">
    <source>
        <dbReference type="EMBL" id="GEP06386.1"/>
    </source>
</evidence>
<evidence type="ECO:0000313" key="3">
    <source>
        <dbReference type="EMBL" id="GLS63109.1"/>
    </source>
</evidence>
<feature type="region of interest" description="Disordered" evidence="1">
    <location>
        <begin position="1"/>
        <end position="27"/>
    </location>
</feature>
<proteinExistence type="predicted"/>
<sequence length="74" mass="7467">MPRSASRPSSLRPPSPGDGAPGLRGGIPAVRRSVSVVSFCIGASRGRLRLAPGASLAEAAPALKRRGGANRPIP</sequence>
<reference evidence="2 4" key="3">
    <citation type="submission" date="2019-07" db="EMBL/GenBank/DDBJ databases">
        <title>Whole genome shotgun sequence of Methylobacterium oxalidis NBRC 107715.</title>
        <authorList>
            <person name="Hosoyama A."/>
            <person name="Uohara A."/>
            <person name="Ohji S."/>
            <person name="Ichikawa N."/>
        </authorList>
    </citation>
    <scope>NUCLEOTIDE SEQUENCE [LARGE SCALE GENOMIC DNA]</scope>
    <source>
        <strain evidence="2 4">NBRC 107715</strain>
    </source>
</reference>
<dbReference type="AlphaFoldDB" id="A0A512J8V5"/>
<reference evidence="3" key="4">
    <citation type="submission" date="2023-01" db="EMBL/GenBank/DDBJ databases">
        <title>Draft genome sequence of Methylobacterium oxalidis strain NBRC 107715.</title>
        <authorList>
            <person name="Sun Q."/>
            <person name="Mori K."/>
        </authorList>
    </citation>
    <scope>NUCLEOTIDE SEQUENCE</scope>
    <source>
        <strain evidence="3">NBRC 107715</strain>
    </source>
</reference>
<keyword evidence="5" id="KW-1185">Reference proteome</keyword>
<gene>
    <name evidence="3" type="ORF">GCM10007888_14900</name>
    <name evidence="2" type="ORF">MOX02_44240</name>
</gene>
<accession>A0A512J8V5</accession>